<dbReference type="Pfam" id="PF03611">
    <property type="entry name" value="EIIC-GAT"/>
    <property type="match status" value="1"/>
</dbReference>
<keyword evidence="6 9" id="KW-0812">Transmembrane</keyword>
<evidence type="ECO:0000313" key="12">
    <source>
        <dbReference type="EMBL" id="GEQ54477.1"/>
    </source>
</evidence>
<evidence type="ECO:0000313" key="13">
    <source>
        <dbReference type="Proteomes" id="UP000886597"/>
    </source>
</evidence>
<evidence type="ECO:0000313" key="14">
    <source>
        <dbReference type="Proteomes" id="UP000886607"/>
    </source>
</evidence>
<feature type="transmembrane region" description="Helical" evidence="9">
    <location>
        <begin position="312"/>
        <end position="334"/>
    </location>
</feature>
<dbReference type="InterPro" id="IPR004703">
    <property type="entry name" value="PTS_sugar-sp_permease"/>
</dbReference>
<evidence type="ECO:0000313" key="11">
    <source>
        <dbReference type="EMBL" id="GEQ49496.1"/>
    </source>
</evidence>
<dbReference type="Proteomes" id="UP000886607">
    <property type="component" value="Unassembled WGS sequence"/>
</dbReference>
<evidence type="ECO:0000256" key="4">
    <source>
        <dbReference type="ARBA" id="ARBA00022597"/>
    </source>
</evidence>
<dbReference type="EMBL" id="BKBO01000019">
    <property type="protein sequence ID" value="GEQ49496.1"/>
    <property type="molecule type" value="Genomic_DNA"/>
</dbReference>
<feature type="transmembrane region" description="Helical" evidence="9">
    <location>
        <begin position="12"/>
        <end position="31"/>
    </location>
</feature>
<feature type="domain" description="PTS EIIC type-2" evidence="10">
    <location>
        <begin position="8"/>
        <end position="419"/>
    </location>
</feature>
<keyword evidence="14" id="KW-1185">Reference proteome</keyword>
<keyword evidence="8 9" id="KW-0472">Membrane</keyword>
<dbReference type="Proteomes" id="UP000886597">
    <property type="component" value="Unassembled WGS sequence"/>
</dbReference>
<feature type="transmembrane region" description="Helical" evidence="9">
    <location>
        <begin position="220"/>
        <end position="240"/>
    </location>
</feature>
<keyword evidence="3" id="KW-1003">Cell membrane</keyword>
<dbReference type="PIRSF" id="PIRSF006304">
    <property type="entry name" value="GatC"/>
    <property type="match status" value="1"/>
</dbReference>
<dbReference type="EMBL" id="BKBQ01000018">
    <property type="protein sequence ID" value="GEQ54477.1"/>
    <property type="molecule type" value="Genomic_DNA"/>
</dbReference>
<feature type="transmembrane region" description="Helical" evidence="9">
    <location>
        <begin position="183"/>
        <end position="200"/>
    </location>
</feature>
<feature type="transmembrane region" description="Helical" evidence="9">
    <location>
        <begin position="247"/>
        <end position="266"/>
    </location>
</feature>
<proteinExistence type="predicted"/>
<dbReference type="PROSITE" id="PS51104">
    <property type="entry name" value="PTS_EIIC_TYPE_2"/>
    <property type="match status" value="1"/>
</dbReference>
<sequence length="419" mass="44839">MNTLFNIFQDILNLGPAVMLPIIMLILGLIFRMKFGDALKTGLLVGIGFQGLSLAIDLLMSSINPAIEYYSEIGEGFTTVDVGWAAVGAASWGVPFSAIAVLLIVGANILLVVTGLTKVINVDLWNFIHFLIPGALAYALFDSFWLGLAITVGLAVITLFIAEKAAPYWQKYFGVEGTTVTTLSFLTFAWPVGILGNKIIDLIPGLRDFDLNMEKIEEKIGFFSDPAVIGLIIGSLIGVITKQDWQTVLTMGTGIAAALVLLPRMVSIMMEGLSSISDAARSFMGRFTKDGETLVGMDIALGVGDRASNTTYLLLIPISIGLAFIIPGMTYLPVGLLTNIIYMIPLIAMASKGNLLRTFIIGLVFTTIVMIGADIFAPEATEMMTGAGIEVDGLVTDSLFGNSIPNIIISLFSRLLGFS</sequence>
<gene>
    <name evidence="11" type="ORF">TK11N_13480</name>
    <name evidence="12" type="ORF">TK2N_13210</name>
</gene>
<keyword evidence="5" id="KW-0598">Phosphotransferase system</keyword>
<feature type="transmembrane region" description="Helical" evidence="9">
    <location>
        <begin position="355"/>
        <end position="378"/>
    </location>
</feature>
<dbReference type="PANTHER" id="PTHR37324">
    <property type="entry name" value="PTS SYSTEM GALACTITOL-SPECIFIC EIIC COMPONENT"/>
    <property type="match status" value="1"/>
</dbReference>
<dbReference type="GO" id="GO:0015577">
    <property type="term" value="F:galactitol transmembrane transporter activity"/>
    <property type="evidence" value="ECO:0007669"/>
    <property type="project" value="InterPro"/>
</dbReference>
<dbReference type="GO" id="GO:0005886">
    <property type="term" value="C:plasma membrane"/>
    <property type="evidence" value="ECO:0007669"/>
    <property type="project" value="UniProtKB-SubCell"/>
</dbReference>
<keyword evidence="2" id="KW-0813">Transport</keyword>
<dbReference type="GeneID" id="69985297"/>
<accession>A0AAN4UB56</accession>
<dbReference type="AlphaFoldDB" id="A0AAN4UB56"/>
<protein>
    <submittedName>
        <fullName evidence="12">Galactitol-specific PTS system IIC component</fullName>
    </submittedName>
</protein>
<evidence type="ECO:0000256" key="6">
    <source>
        <dbReference type="ARBA" id="ARBA00022692"/>
    </source>
</evidence>
<name>A0AAN4UB56_9ENTE</name>
<evidence type="ECO:0000256" key="9">
    <source>
        <dbReference type="SAM" id="Phobius"/>
    </source>
</evidence>
<evidence type="ECO:0000256" key="5">
    <source>
        <dbReference type="ARBA" id="ARBA00022683"/>
    </source>
</evidence>
<evidence type="ECO:0000259" key="10">
    <source>
        <dbReference type="PROSITE" id="PS51104"/>
    </source>
</evidence>
<evidence type="ECO:0000256" key="7">
    <source>
        <dbReference type="ARBA" id="ARBA00022989"/>
    </source>
</evidence>
<feature type="transmembrane region" description="Helical" evidence="9">
    <location>
        <begin position="83"/>
        <end position="113"/>
    </location>
</feature>
<comment type="caution">
    <text evidence="12">The sequence shown here is derived from an EMBL/GenBank/DDBJ whole genome shotgun (WGS) entry which is preliminary data.</text>
</comment>
<dbReference type="InterPro" id="IPR013853">
    <property type="entry name" value="EIIC-GAT"/>
</dbReference>
<comment type="subcellular location">
    <subcellularLocation>
        <location evidence="1">Cell membrane</location>
        <topology evidence="1">Multi-pass membrane protein</topology>
    </subcellularLocation>
</comment>
<dbReference type="RefSeq" id="WP_124005856.1">
    <property type="nucleotide sequence ID" value="NZ_BJYN01000022.1"/>
</dbReference>
<evidence type="ECO:0000256" key="8">
    <source>
        <dbReference type="ARBA" id="ARBA00023136"/>
    </source>
</evidence>
<dbReference type="GO" id="GO:0009401">
    <property type="term" value="P:phosphoenolpyruvate-dependent sugar phosphotransferase system"/>
    <property type="evidence" value="ECO:0007669"/>
    <property type="project" value="UniProtKB-KW"/>
</dbReference>
<feature type="transmembrane region" description="Helical" evidence="9">
    <location>
        <begin position="144"/>
        <end position="162"/>
    </location>
</feature>
<dbReference type="PANTHER" id="PTHR37324:SF2">
    <property type="entry name" value="PTS SYSTEM GALACTITOL-SPECIFIC EIIC COMPONENT"/>
    <property type="match status" value="1"/>
</dbReference>
<organism evidence="12 13">
    <name type="scientific">Tetragenococcus koreensis</name>
    <dbReference type="NCBI Taxonomy" id="290335"/>
    <lineage>
        <taxon>Bacteria</taxon>
        <taxon>Bacillati</taxon>
        <taxon>Bacillota</taxon>
        <taxon>Bacilli</taxon>
        <taxon>Lactobacillales</taxon>
        <taxon>Enterococcaceae</taxon>
        <taxon>Tetragenococcus</taxon>
    </lineage>
</organism>
<evidence type="ECO:0000256" key="2">
    <source>
        <dbReference type="ARBA" id="ARBA00022448"/>
    </source>
</evidence>
<keyword evidence="7 9" id="KW-1133">Transmembrane helix</keyword>
<dbReference type="KEGG" id="tkr:C7K43_04995"/>
<feature type="transmembrane region" description="Helical" evidence="9">
    <location>
        <begin position="120"/>
        <end position="138"/>
    </location>
</feature>
<dbReference type="InterPro" id="IPR013014">
    <property type="entry name" value="PTS_EIIC_2"/>
</dbReference>
<evidence type="ECO:0000256" key="3">
    <source>
        <dbReference type="ARBA" id="ARBA00022475"/>
    </source>
</evidence>
<evidence type="ECO:0000256" key="1">
    <source>
        <dbReference type="ARBA" id="ARBA00004651"/>
    </source>
</evidence>
<keyword evidence="4" id="KW-0762">Sugar transport</keyword>
<reference evidence="12" key="2">
    <citation type="journal article" date="2020" name="Int. Dairy J.">
        <title>Lactic acid bacterial diversity in Brie cheese focusing on salt concentration and pH of isolation medium and characterisation of halophilic and alkaliphilic lactic acid bacterial isolates.</title>
        <authorList>
            <person name="Unno R."/>
            <person name="Matsutani M."/>
            <person name="Suzuki T."/>
            <person name="Kodama K."/>
            <person name="Matsushita H."/>
            <person name="Yamasato K."/>
            <person name="Koizumi Y."/>
            <person name="Ishikawa M."/>
        </authorList>
    </citation>
    <scope>NUCLEOTIDE SEQUENCE</scope>
    <source>
        <strain evidence="12">7C1</strain>
        <strain evidence="11">8C4</strain>
    </source>
</reference>
<reference evidence="12" key="1">
    <citation type="submission" date="2019-08" db="EMBL/GenBank/DDBJ databases">
        <authorList>
            <person name="Ishikawa M."/>
            <person name="Suzuki T."/>
            <person name="Matsutani M."/>
        </authorList>
    </citation>
    <scope>NUCLEOTIDE SEQUENCE</scope>
    <source>
        <strain evidence="12">7C1</strain>
        <strain evidence="11">8C4</strain>
    </source>
</reference>